<dbReference type="SUPFAM" id="SSF47571">
    <property type="entry name" value="Cloroperoxidase"/>
    <property type="match status" value="1"/>
</dbReference>
<evidence type="ECO:0000313" key="11">
    <source>
        <dbReference type="Proteomes" id="UP000800094"/>
    </source>
</evidence>
<dbReference type="PANTHER" id="PTHR33577:SF7">
    <property type="entry name" value="HEME HALOPEROXIDASE FAMILY PROFILE DOMAIN-CONTAINING PROTEIN"/>
    <property type="match status" value="1"/>
</dbReference>
<evidence type="ECO:0000313" key="10">
    <source>
        <dbReference type="EMBL" id="KAF2240795.1"/>
    </source>
</evidence>
<dbReference type="Proteomes" id="UP000800094">
    <property type="component" value="Unassembled WGS sequence"/>
</dbReference>
<dbReference type="GO" id="GO:0004601">
    <property type="term" value="F:peroxidase activity"/>
    <property type="evidence" value="ECO:0007669"/>
    <property type="project" value="UniProtKB-KW"/>
</dbReference>
<dbReference type="PROSITE" id="PS51405">
    <property type="entry name" value="HEME_HALOPEROXIDASE"/>
    <property type="match status" value="1"/>
</dbReference>
<keyword evidence="2 10" id="KW-0575">Peroxidase</keyword>
<keyword evidence="3" id="KW-0349">Heme</keyword>
<keyword evidence="11" id="KW-1185">Reference proteome</keyword>
<evidence type="ECO:0000256" key="8">
    <source>
        <dbReference type="SAM" id="SignalP"/>
    </source>
</evidence>
<dbReference type="Pfam" id="PF01328">
    <property type="entry name" value="Peroxidase_2"/>
    <property type="match status" value="1"/>
</dbReference>
<evidence type="ECO:0000259" key="9">
    <source>
        <dbReference type="PROSITE" id="PS51405"/>
    </source>
</evidence>
<dbReference type="InterPro" id="IPR000028">
    <property type="entry name" value="Chloroperoxidase"/>
</dbReference>
<evidence type="ECO:0000256" key="2">
    <source>
        <dbReference type="ARBA" id="ARBA00022559"/>
    </source>
</evidence>
<keyword evidence="5" id="KW-0560">Oxidoreductase</keyword>
<accession>A0A6A6HRM0</accession>
<dbReference type="InterPro" id="IPR036851">
    <property type="entry name" value="Chloroperoxidase-like_sf"/>
</dbReference>
<dbReference type="EMBL" id="ML987215">
    <property type="protein sequence ID" value="KAF2240795.1"/>
    <property type="molecule type" value="Genomic_DNA"/>
</dbReference>
<name>A0A6A6HRM0_9PLEO</name>
<feature type="domain" description="Heme haloperoxidase family profile" evidence="9">
    <location>
        <begin position="24"/>
        <end position="233"/>
    </location>
</feature>
<proteinExistence type="inferred from homology"/>
<dbReference type="Gene3D" id="1.10.489.10">
    <property type="entry name" value="Chloroperoxidase-like"/>
    <property type="match status" value="1"/>
</dbReference>
<evidence type="ECO:0000256" key="3">
    <source>
        <dbReference type="ARBA" id="ARBA00022617"/>
    </source>
</evidence>
<dbReference type="RefSeq" id="XP_033675799.1">
    <property type="nucleotide sequence ID" value="XM_033830565.1"/>
</dbReference>
<evidence type="ECO:0000256" key="7">
    <source>
        <dbReference type="ARBA" id="ARBA00025795"/>
    </source>
</evidence>
<gene>
    <name evidence="10" type="ORF">BU26DRAFT_525704</name>
</gene>
<dbReference type="AlphaFoldDB" id="A0A6A6HRM0"/>
<comment type="cofactor">
    <cofactor evidence="1">
        <name>heme b</name>
        <dbReference type="ChEBI" id="CHEBI:60344"/>
    </cofactor>
</comment>
<reference evidence="10" key="1">
    <citation type="journal article" date="2020" name="Stud. Mycol.">
        <title>101 Dothideomycetes genomes: a test case for predicting lifestyles and emergence of pathogens.</title>
        <authorList>
            <person name="Haridas S."/>
            <person name="Albert R."/>
            <person name="Binder M."/>
            <person name="Bloem J."/>
            <person name="Labutti K."/>
            <person name="Salamov A."/>
            <person name="Andreopoulos B."/>
            <person name="Baker S."/>
            <person name="Barry K."/>
            <person name="Bills G."/>
            <person name="Bluhm B."/>
            <person name="Cannon C."/>
            <person name="Castanera R."/>
            <person name="Culley D."/>
            <person name="Daum C."/>
            <person name="Ezra D."/>
            <person name="Gonzalez J."/>
            <person name="Henrissat B."/>
            <person name="Kuo A."/>
            <person name="Liang C."/>
            <person name="Lipzen A."/>
            <person name="Lutzoni F."/>
            <person name="Magnuson J."/>
            <person name="Mondo S."/>
            <person name="Nolan M."/>
            <person name="Ohm R."/>
            <person name="Pangilinan J."/>
            <person name="Park H.-J."/>
            <person name="Ramirez L."/>
            <person name="Alfaro M."/>
            <person name="Sun H."/>
            <person name="Tritt A."/>
            <person name="Yoshinaga Y."/>
            <person name="Zwiers L.-H."/>
            <person name="Turgeon B."/>
            <person name="Goodwin S."/>
            <person name="Spatafora J."/>
            <person name="Crous P."/>
            <person name="Grigoriev I."/>
        </authorList>
    </citation>
    <scope>NUCLEOTIDE SEQUENCE</scope>
    <source>
        <strain evidence="10">CBS 122368</strain>
    </source>
</reference>
<feature type="chain" id="PRO_5025641454" evidence="8">
    <location>
        <begin position="20"/>
        <end position="233"/>
    </location>
</feature>
<keyword evidence="6" id="KW-0408">Iron</keyword>
<organism evidence="10 11">
    <name type="scientific">Trematosphaeria pertusa</name>
    <dbReference type="NCBI Taxonomy" id="390896"/>
    <lineage>
        <taxon>Eukaryota</taxon>
        <taxon>Fungi</taxon>
        <taxon>Dikarya</taxon>
        <taxon>Ascomycota</taxon>
        <taxon>Pezizomycotina</taxon>
        <taxon>Dothideomycetes</taxon>
        <taxon>Pleosporomycetidae</taxon>
        <taxon>Pleosporales</taxon>
        <taxon>Massarineae</taxon>
        <taxon>Trematosphaeriaceae</taxon>
        <taxon>Trematosphaeria</taxon>
    </lineage>
</organism>
<protein>
    <submittedName>
        <fullName evidence="10">Cloroperoxidase</fullName>
    </submittedName>
</protein>
<dbReference type="GO" id="GO:0046872">
    <property type="term" value="F:metal ion binding"/>
    <property type="evidence" value="ECO:0007669"/>
    <property type="project" value="UniProtKB-KW"/>
</dbReference>
<evidence type="ECO:0000256" key="4">
    <source>
        <dbReference type="ARBA" id="ARBA00022723"/>
    </source>
</evidence>
<dbReference type="GeneID" id="54583895"/>
<evidence type="ECO:0000256" key="6">
    <source>
        <dbReference type="ARBA" id="ARBA00023004"/>
    </source>
</evidence>
<evidence type="ECO:0000256" key="5">
    <source>
        <dbReference type="ARBA" id="ARBA00023002"/>
    </source>
</evidence>
<sequence>MRLTSALSSVPFCIGLAQAYGDDPFSKWHPAGPGDVRAPCPMLNSLANHGFLPHDGKFITENRTISALSTALNISAELGKFLFGEAMTTSPEPNGTTFDLDNLSRHNILEHDGSLSRADYYWTHDSHSFNATVFAQTQSYWTGPVIDIQMGANARLARVQTSNKTNPTFSMSDLGDAFSIGETAAYIGILGDVESGTVKRELVEYLFGESTAFSFGGCYLSHCGWNALLFVFL</sequence>
<evidence type="ECO:0000256" key="1">
    <source>
        <dbReference type="ARBA" id="ARBA00001970"/>
    </source>
</evidence>
<comment type="similarity">
    <text evidence="7">Belongs to the chloroperoxidase family.</text>
</comment>
<dbReference type="OrthoDB" id="407298at2759"/>
<feature type="signal peptide" evidence="8">
    <location>
        <begin position="1"/>
        <end position="19"/>
    </location>
</feature>
<keyword evidence="8" id="KW-0732">Signal</keyword>
<dbReference type="PANTHER" id="PTHR33577">
    <property type="entry name" value="STERIGMATOCYSTIN BIOSYNTHESIS PEROXIDASE STCC-RELATED"/>
    <property type="match status" value="1"/>
</dbReference>
<keyword evidence="4" id="KW-0479">Metal-binding</keyword>